<evidence type="ECO:0000313" key="3">
    <source>
        <dbReference type="EMBL" id="PWK22386.1"/>
    </source>
</evidence>
<dbReference type="EMBL" id="QGGO01000020">
    <property type="protein sequence ID" value="PWK22386.1"/>
    <property type="molecule type" value="Genomic_DNA"/>
</dbReference>
<feature type="domain" description="Glycosyl transferase family 1" evidence="2">
    <location>
        <begin position="200"/>
        <end position="340"/>
    </location>
</feature>
<evidence type="ECO:0000259" key="2">
    <source>
        <dbReference type="Pfam" id="PF00534"/>
    </source>
</evidence>
<dbReference type="PANTHER" id="PTHR46401">
    <property type="entry name" value="GLYCOSYLTRANSFERASE WBBK-RELATED"/>
    <property type="match status" value="1"/>
</dbReference>
<evidence type="ECO:0000313" key="4">
    <source>
        <dbReference type="Proteomes" id="UP000245489"/>
    </source>
</evidence>
<dbReference type="AlphaFoldDB" id="A0A316DXC8"/>
<keyword evidence="1 3" id="KW-0808">Transferase</keyword>
<sequence>MKALKTILQIHNQYIYKGGEDSVFDNECEMLRKKSHHVIKLTANNENIRNIIKCRKEFYEQLDKILLTEKIDVAHIHNIYHIIGNKIFEVLAKHKIPIVQTLHNFRFLCPAGLFLDNQGNICEKCSNGNFSPCVLKKCYQTSYVKSLGMAYLSKGGRSVVNQYVNQFIALNTFSRNKFIQNGFNESTISVKSNFLSTTQLHKENKSEYFLYVGRLSHEKGIKTLIEAFIGSNFPLVIAGSGSDDYLNPLKKLTEKSKNIQFVGYVSGQEKEELIRNAIALIIPSNCYENFPMSILEAYRNQKSVIVSNIGGLPSIVKDGNTGLLFEVGNSNSLKNAVNLMTVHNNFNKLGQAGYSYFLENFTEERNYKQLIEIYQKAIENRAKQ</sequence>
<gene>
    <name evidence="3" type="ORF">LV89_03451</name>
</gene>
<dbReference type="GO" id="GO:0009103">
    <property type="term" value="P:lipopolysaccharide biosynthetic process"/>
    <property type="evidence" value="ECO:0007669"/>
    <property type="project" value="TreeGrafter"/>
</dbReference>
<evidence type="ECO:0000256" key="1">
    <source>
        <dbReference type="ARBA" id="ARBA00022679"/>
    </source>
</evidence>
<dbReference type="Gene3D" id="3.40.50.2000">
    <property type="entry name" value="Glycogen Phosphorylase B"/>
    <property type="match status" value="2"/>
</dbReference>
<dbReference type="InterPro" id="IPR001296">
    <property type="entry name" value="Glyco_trans_1"/>
</dbReference>
<dbReference type="GO" id="GO:0016757">
    <property type="term" value="F:glycosyltransferase activity"/>
    <property type="evidence" value="ECO:0007669"/>
    <property type="project" value="InterPro"/>
</dbReference>
<proteinExistence type="predicted"/>
<dbReference type="Pfam" id="PF00534">
    <property type="entry name" value="Glycos_transf_1"/>
    <property type="match status" value="1"/>
</dbReference>
<dbReference type="CDD" id="cd03801">
    <property type="entry name" value="GT4_PimA-like"/>
    <property type="match status" value="1"/>
</dbReference>
<organism evidence="3 4">
    <name type="scientific">Arcicella aurantiaca</name>
    <dbReference type="NCBI Taxonomy" id="591202"/>
    <lineage>
        <taxon>Bacteria</taxon>
        <taxon>Pseudomonadati</taxon>
        <taxon>Bacteroidota</taxon>
        <taxon>Cytophagia</taxon>
        <taxon>Cytophagales</taxon>
        <taxon>Flectobacillaceae</taxon>
        <taxon>Arcicella</taxon>
    </lineage>
</organism>
<keyword evidence="4" id="KW-1185">Reference proteome</keyword>
<dbReference type="Proteomes" id="UP000245489">
    <property type="component" value="Unassembled WGS sequence"/>
</dbReference>
<dbReference type="OrthoDB" id="9787111at2"/>
<protein>
    <submittedName>
        <fullName evidence="3">Glycosyltransferase involved in cell wall biosynthesis</fullName>
    </submittedName>
</protein>
<name>A0A316DXC8_9BACT</name>
<reference evidence="3 4" key="1">
    <citation type="submission" date="2018-05" db="EMBL/GenBank/DDBJ databases">
        <title>Genomic Encyclopedia of Archaeal and Bacterial Type Strains, Phase II (KMG-II): from individual species to whole genera.</title>
        <authorList>
            <person name="Goeker M."/>
        </authorList>
    </citation>
    <scope>NUCLEOTIDE SEQUENCE [LARGE SCALE GENOMIC DNA]</scope>
    <source>
        <strain evidence="3 4">DSM 22214</strain>
    </source>
</reference>
<accession>A0A316DXC8</accession>
<dbReference type="SUPFAM" id="SSF53756">
    <property type="entry name" value="UDP-Glycosyltransferase/glycogen phosphorylase"/>
    <property type="match status" value="1"/>
</dbReference>
<comment type="caution">
    <text evidence="3">The sequence shown here is derived from an EMBL/GenBank/DDBJ whole genome shotgun (WGS) entry which is preliminary data.</text>
</comment>
<dbReference type="PANTHER" id="PTHR46401:SF2">
    <property type="entry name" value="GLYCOSYLTRANSFERASE WBBK-RELATED"/>
    <property type="match status" value="1"/>
</dbReference>
<dbReference type="RefSeq" id="WP_109744144.1">
    <property type="nucleotide sequence ID" value="NZ_QGGO01000020.1"/>
</dbReference>